<organism evidence="1 2">
    <name type="scientific">Colwellia asteriadis</name>
    <dbReference type="NCBI Taxonomy" id="517723"/>
    <lineage>
        <taxon>Bacteria</taxon>
        <taxon>Pseudomonadati</taxon>
        <taxon>Pseudomonadota</taxon>
        <taxon>Gammaproteobacteria</taxon>
        <taxon>Alteromonadales</taxon>
        <taxon>Colwelliaceae</taxon>
        <taxon>Colwellia</taxon>
    </lineage>
</organism>
<accession>A0ABP3WFX8</accession>
<comment type="caution">
    <text evidence="1">The sequence shown here is derived from an EMBL/GenBank/DDBJ whole genome shotgun (WGS) entry which is preliminary data.</text>
</comment>
<reference evidence="2" key="1">
    <citation type="journal article" date="2019" name="Int. J. Syst. Evol. Microbiol.">
        <title>The Global Catalogue of Microorganisms (GCM) 10K type strain sequencing project: providing services to taxonomists for standard genome sequencing and annotation.</title>
        <authorList>
            <consortium name="The Broad Institute Genomics Platform"/>
            <consortium name="The Broad Institute Genome Sequencing Center for Infectious Disease"/>
            <person name="Wu L."/>
            <person name="Ma J."/>
        </authorList>
    </citation>
    <scope>NUCLEOTIDE SEQUENCE [LARGE SCALE GENOMIC DNA]</scope>
    <source>
        <strain evidence="2">JCM 15608</strain>
    </source>
</reference>
<keyword evidence="2" id="KW-1185">Reference proteome</keyword>
<protein>
    <submittedName>
        <fullName evidence="1">Uncharacterized protein</fullName>
    </submittedName>
</protein>
<sequence>MLTKDPVNHTTPYFFANNNSFETPEPQEPTLHFAYLSRSQLCLLPKKLQRLLVDNQYGVLDKHQVTTYRYNPACQFWAKTKTWQKVTYNQFKQAEQGLAIYPKKIDNTPKYAGSTANNAITGNASLAQVTNSSHPASNVATPASNLSQAQTDFLQQRAEMLRHQYAQNQAQSPTEQSYSPTVNIYKPEINSTMLLKATHQVRQNFIYHVLQASENVEQLAQLYTGYKNANLIYDYNLGCSERNPAPTGTNLLVPSGWKLNIEGGSTNSRSVHIQWQGPTSGETTIQLEKKRPDELSFWQHYIVVEPGEYTVAVNASGAVDTSAFTIEEPTFAYEIELLDELGEPQANMGYNIRLRNGHVITGQLDQNGYANVSGPDFENAKVSFFELADHDWSVGNIT</sequence>
<evidence type="ECO:0000313" key="1">
    <source>
        <dbReference type="EMBL" id="GAA0810360.1"/>
    </source>
</evidence>
<evidence type="ECO:0000313" key="2">
    <source>
        <dbReference type="Proteomes" id="UP001500021"/>
    </source>
</evidence>
<gene>
    <name evidence="1" type="ORF">GCM10009111_01100</name>
</gene>
<name>A0ABP3WFX8_9GAMM</name>
<dbReference type="Proteomes" id="UP001500021">
    <property type="component" value="Unassembled WGS sequence"/>
</dbReference>
<proteinExistence type="predicted"/>
<dbReference type="EMBL" id="BAAAFA010000001">
    <property type="protein sequence ID" value="GAA0810360.1"/>
    <property type="molecule type" value="Genomic_DNA"/>
</dbReference>